<dbReference type="EMBL" id="JABSTU010000007">
    <property type="protein sequence ID" value="KAH8026818.1"/>
    <property type="molecule type" value="Genomic_DNA"/>
</dbReference>
<name>A0A9J6DY42_RHIMP</name>
<evidence type="ECO:0000313" key="3">
    <source>
        <dbReference type="Proteomes" id="UP000821866"/>
    </source>
</evidence>
<feature type="compositionally biased region" description="Basic residues" evidence="1">
    <location>
        <begin position="80"/>
        <end position="111"/>
    </location>
</feature>
<feature type="compositionally biased region" description="Basic and acidic residues" evidence="1">
    <location>
        <begin position="59"/>
        <end position="69"/>
    </location>
</feature>
<gene>
    <name evidence="2" type="ORF">HPB51_025195</name>
</gene>
<accession>A0A9J6DY42</accession>
<proteinExistence type="predicted"/>
<dbReference type="Proteomes" id="UP000821866">
    <property type="component" value="Unassembled WGS sequence"/>
</dbReference>
<comment type="caution">
    <text evidence="2">The sequence shown here is derived from an EMBL/GenBank/DDBJ whole genome shotgun (WGS) entry which is preliminary data.</text>
</comment>
<keyword evidence="3" id="KW-1185">Reference proteome</keyword>
<dbReference type="AlphaFoldDB" id="A0A9J6DY42"/>
<reference evidence="2" key="2">
    <citation type="submission" date="2021-09" db="EMBL/GenBank/DDBJ databases">
        <authorList>
            <person name="Jia N."/>
            <person name="Wang J."/>
            <person name="Shi W."/>
            <person name="Du L."/>
            <person name="Sun Y."/>
            <person name="Zhan W."/>
            <person name="Jiang J."/>
            <person name="Wang Q."/>
            <person name="Zhang B."/>
            <person name="Ji P."/>
            <person name="Sakyi L.B."/>
            <person name="Cui X."/>
            <person name="Yuan T."/>
            <person name="Jiang B."/>
            <person name="Yang W."/>
            <person name="Lam T.T.-Y."/>
            <person name="Chang Q."/>
            <person name="Ding S."/>
            <person name="Wang X."/>
            <person name="Zhu J."/>
            <person name="Ruan X."/>
            <person name="Zhao L."/>
            <person name="Wei J."/>
            <person name="Que T."/>
            <person name="Du C."/>
            <person name="Cheng J."/>
            <person name="Dai P."/>
            <person name="Han X."/>
            <person name="Huang E."/>
            <person name="Gao Y."/>
            <person name="Liu J."/>
            <person name="Shao H."/>
            <person name="Ye R."/>
            <person name="Li L."/>
            <person name="Wei W."/>
            <person name="Wang X."/>
            <person name="Wang C."/>
            <person name="Huo Q."/>
            <person name="Li W."/>
            <person name="Guo W."/>
            <person name="Chen H."/>
            <person name="Chen S."/>
            <person name="Zhou L."/>
            <person name="Zhou L."/>
            <person name="Ni X."/>
            <person name="Tian J."/>
            <person name="Zhou Y."/>
            <person name="Sheng Y."/>
            <person name="Liu T."/>
            <person name="Pan Y."/>
            <person name="Xia L."/>
            <person name="Li J."/>
            <person name="Zhao F."/>
            <person name="Cao W."/>
        </authorList>
    </citation>
    <scope>NUCLEOTIDE SEQUENCE</scope>
    <source>
        <strain evidence="2">Rmic-2018</strain>
        <tissue evidence="2">Larvae</tissue>
    </source>
</reference>
<organism evidence="2 3">
    <name type="scientific">Rhipicephalus microplus</name>
    <name type="common">Cattle tick</name>
    <name type="synonym">Boophilus microplus</name>
    <dbReference type="NCBI Taxonomy" id="6941"/>
    <lineage>
        <taxon>Eukaryota</taxon>
        <taxon>Metazoa</taxon>
        <taxon>Ecdysozoa</taxon>
        <taxon>Arthropoda</taxon>
        <taxon>Chelicerata</taxon>
        <taxon>Arachnida</taxon>
        <taxon>Acari</taxon>
        <taxon>Parasitiformes</taxon>
        <taxon>Ixodida</taxon>
        <taxon>Ixodoidea</taxon>
        <taxon>Ixodidae</taxon>
        <taxon>Rhipicephalinae</taxon>
        <taxon>Rhipicephalus</taxon>
        <taxon>Boophilus</taxon>
    </lineage>
</organism>
<evidence type="ECO:0000313" key="2">
    <source>
        <dbReference type="EMBL" id="KAH8026818.1"/>
    </source>
</evidence>
<protein>
    <submittedName>
        <fullName evidence="2">Uncharacterized protein</fullName>
    </submittedName>
</protein>
<sequence length="189" mass="21409">MDVCPKPKDRVCRGCDAPNPGPNHQCSHHCKLCGGARITADRNCRARYKTPYTVTKRQWERRRAVKEAEATATNFSTSKPRSRSRTHSRSHSRSRSRTPGSRKQHQRRAKRGPAIFLKRSVRLKRTRTARGDTRVKALEARVSSLEKTITAPITRTIQQSLESIYLRLSRLEAANTATVTSHSEAAPHM</sequence>
<reference evidence="2" key="1">
    <citation type="journal article" date="2020" name="Cell">
        <title>Large-Scale Comparative Analyses of Tick Genomes Elucidate Their Genetic Diversity and Vector Capacities.</title>
        <authorList>
            <consortium name="Tick Genome and Microbiome Consortium (TIGMIC)"/>
            <person name="Jia N."/>
            <person name="Wang J."/>
            <person name="Shi W."/>
            <person name="Du L."/>
            <person name="Sun Y."/>
            <person name="Zhan W."/>
            <person name="Jiang J.F."/>
            <person name="Wang Q."/>
            <person name="Zhang B."/>
            <person name="Ji P."/>
            <person name="Bell-Sakyi L."/>
            <person name="Cui X.M."/>
            <person name="Yuan T.T."/>
            <person name="Jiang B.G."/>
            <person name="Yang W.F."/>
            <person name="Lam T.T."/>
            <person name="Chang Q.C."/>
            <person name="Ding S.J."/>
            <person name="Wang X.J."/>
            <person name="Zhu J.G."/>
            <person name="Ruan X.D."/>
            <person name="Zhao L."/>
            <person name="Wei J.T."/>
            <person name="Ye R.Z."/>
            <person name="Que T.C."/>
            <person name="Du C.H."/>
            <person name="Zhou Y.H."/>
            <person name="Cheng J.X."/>
            <person name="Dai P.F."/>
            <person name="Guo W.B."/>
            <person name="Han X.H."/>
            <person name="Huang E.J."/>
            <person name="Li L.F."/>
            <person name="Wei W."/>
            <person name="Gao Y.C."/>
            <person name="Liu J.Z."/>
            <person name="Shao H.Z."/>
            <person name="Wang X."/>
            <person name="Wang C.C."/>
            <person name="Yang T.C."/>
            <person name="Huo Q.B."/>
            <person name="Li W."/>
            <person name="Chen H.Y."/>
            <person name="Chen S.E."/>
            <person name="Zhou L.G."/>
            <person name="Ni X.B."/>
            <person name="Tian J.H."/>
            <person name="Sheng Y."/>
            <person name="Liu T."/>
            <person name="Pan Y.S."/>
            <person name="Xia L.Y."/>
            <person name="Li J."/>
            <person name="Zhao F."/>
            <person name="Cao W.C."/>
        </authorList>
    </citation>
    <scope>NUCLEOTIDE SEQUENCE</scope>
    <source>
        <strain evidence="2">Rmic-2018</strain>
    </source>
</reference>
<feature type="region of interest" description="Disordered" evidence="1">
    <location>
        <begin position="59"/>
        <end position="114"/>
    </location>
</feature>
<evidence type="ECO:0000256" key="1">
    <source>
        <dbReference type="SAM" id="MobiDB-lite"/>
    </source>
</evidence>